<dbReference type="GO" id="GO:0051536">
    <property type="term" value="F:iron-sulfur cluster binding"/>
    <property type="evidence" value="ECO:0007669"/>
    <property type="project" value="UniProtKB-KW"/>
</dbReference>
<dbReference type="InterPro" id="IPR017900">
    <property type="entry name" value="4Fe4S_Fe_S_CS"/>
</dbReference>
<gene>
    <name evidence="5" type="ORF">EH55_06670</name>
</gene>
<feature type="domain" description="4Fe-4S ferredoxin-type" evidence="4">
    <location>
        <begin position="65"/>
        <end position="94"/>
    </location>
</feature>
<keyword evidence="1" id="KW-0479">Metal-binding</keyword>
<dbReference type="GO" id="GO:0046872">
    <property type="term" value="F:metal ion binding"/>
    <property type="evidence" value="ECO:0007669"/>
    <property type="project" value="UniProtKB-KW"/>
</dbReference>
<dbReference type="AlphaFoldDB" id="A0A073INZ6"/>
<dbReference type="SUPFAM" id="SSF54862">
    <property type="entry name" value="4Fe-4S ferredoxins"/>
    <property type="match status" value="1"/>
</dbReference>
<evidence type="ECO:0000256" key="1">
    <source>
        <dbReference type="ARBA" id="ARBA00022723"/>
    </source>
</evidence>
<proteinExistence type="predicted"/>
<keyword evidence="6" id="KW-1185">Reference proteome</keyword>
<evidence type="ECO:0000259" key="4">
    <source>
        <dbReference type="PROSITE" id="PS51379"/>
    </source>
</evidence>
<evidence type="ECO:0000313" key="5">
    <source>
        <dbReference type="EMBL" id="KEJ92058.1"/>
    </source>
</evidence>
<accession>A0A073INZ6</accession>
<dbReference type="RefSeq" id="WP_037976816.1">
    <property type="nucleotide sequence ID" value="NZ_JAWRIX010000018.1"/>
</dbReference>
<organism evidence="5 6">
    <name type="scientific">Synergistes jonesii</name>
    <dbReference type="NCBI Taxonomy" id="2754"/>
    <lineage>
        <taxon>Bacteria</taxon>
        <taxon>Thermotogati</taxon>
        <taxon>Synergistota</taxon>
        <taxon>Synergistia</taxon>
        <taxon>Synergistales</taxon>
        <taxon>Synergistaceae</taxon>
        <taxon>Synergistes</taxon>
    </lineage>
</organism>
<keyword evidence="3" id="KW-0411">Iron-sulfur</keyword>
<evidence type="ECO:0000256" key="2">
    <source>
        <dbReference type="ARBA" id="ARBA00023004"/>
    </source>
</evidence>
<sequence>MEWRSLATKGYLSPEEVRRLPALPTWERICQGPVAVIECVQDIPCDPCTTTCKFSAITIGDDITDLPKLDASKCTGCGSCVFGCPGLAIFIVDGSPEGQLGKVSFPHEYLPLPTAGQLVQVVNRAGEVICEGNVEKVLSTKASDKTPVIQVWVPKDLLMEARGIKRL</sequence>
<comment type="caution">
    <text evidence="5">The sequence shown here is derived from an EMBL/GenBank/DDBJ whole genome shotgun (WGS) entry which is preliminary data.</text>
</comment>
<dbReference type="PROSITE" id="PS00198">
    <property type="entry name" value="4FE4S_FER_1"/>
    <property type="match status" value="1"/>
</dbReference>
<dbReference type="EMBL" id="JMKI01000036">
    <property type="protein sequence ID" value="KEJ92058.1"/>
    <property type="molecule type" value="Genomic_DNA"/>
</dbReference>
<dbReference type="Proteomes" id="UP000027665">
    <property type="component" value="Unassembled WGS sequence"/>
</dbReference>
<evidence type="ECO:0000256" key="3">
    <source>
        <dbReference type="ARBA" id="ARBA00023014"/>
    </source>
</evidence>
<keyword evidence="2" id="KW-0408">Iron</keyword>
<dbReference type="GeneID" id="90983947"/>
<reference evidence="5 6" key="1">
    <citation type="submission" date="2014-04" db="EMBL/GenBank/DDBJ databases">
        <title>Draft Genome Sequence of Synergistes jonesii.</title>
        <authorList>
            <person name="Coil D.A."/>
            <person name="Eisen J.A."/>
            <person name="Holland-Moritz H.E."/>
        </authorList>
    </citation>
    <scope>NUCLEOTIDE SEQUENCE [LARGE SCALE GENOMIC DNA]</scope>
    <source>
        <strain evidence="5 6">78-1</strain>
    </source>
</reference>
<dbReference type="InterPro" id="IPR017896">
    <property type="entry name" value="4Fe4S_Fe-S-bd"/>
</dbReference>
<dbReference type="OrthoDB" id="9801699at2"/>
<dbReference type="Pfam" id="PF00037">
    <property type="entry name" value="Fer4"/>
    <property type="match status" value="1"/>
</dbReference>
<dbReference type="eggNOG" id="COG0437">
    <property type="taxonomic scope" value="Bacteria"/>
</dbReference>
<dbReference type="Gene3D" id="3.30.70.20">
    <property type="match status" value="1"/>
</dbReference>
<name>A0A073INZ6_9BACT</name>
<dbReference type="PROSITE" id="PS51379">
    <property type="entry name" value="4FE4S_FER_2"/>
    <property type="match status" value="1"/>
</dbReference>
<dbReference type="STRING" id="2754.EH55_06670"/>
<evidence type="ECO:0000313" key="6">
    <source>
        <dbReference type="Proteomes" id="UP000027665"/>
    </source>
</evidence>
<protein>
    <recommendedName>
        <fullName evidence="4">4Fe-4S ferredoxin-type domain-containing protein</fullName>
    </recommendedName>
</protein>